<evidence type="ECO:0000313" key="4">
    <source>
        <dbReference type="Proteomes" id="UP000503840"/>
    </source>
</evidence>
<reference evidence="3 4" key="1">
    <citation type="submission" date="2020-05" db="EMBL/GenBank/DDBJ databases">
        <title>Draft genome sequence of Desulfovibrio sp. strain HN2T.</title>
        <authorList>
            <person name="Ueno A."/>
            <person name="Tamazawa S."/>
            <person name="Tamamura S."/>
            <person name="Murakami T."/>
            <person name="Kiyama T."/>
            <person name="Inomata H."/>
            <person name="Amano Y."/>
            <person name="Miyakawa K."/>
            <person name="Tamaki H."/>
            <person name="Naganuma T."/>
            <person name="Kaneko K."/>
        </authorList>
    </citation>
    <scope>NUCLEOTIDE SEQUENCE [LARGE SCALE GENOMIC DNA]</scope>
    <source>
        <strain evidence="3 4">HN2</strain>
    </source>
</reference>
<feature type="domain" description="Phage tail tape measure protein" evidence="2">
    <location>
        <begin position="90"/>
        <end position="287"/>
    </location>
</feature>
<dbReference type="RefSeq" id="WP_174405816.1">
    <property type="nucleotide sequence ID" value="NZ_BLVO01000013.1"/>
</dbReference>
<dbReference type="NCBIfam" id="TIGR01760">
    <property type="entry name" value="tape_meas_TP901"/>
    <property type="match status" value="1"/>
</dbReference>
<protein>
    <submittedName>
        <fullName evidence="3">Phage tail tape measure protein</fullName>
    </submittedName>
</protein>
<keyword evidence="1" id="KW-0812">Transmembrane</keyword>
<name>A0A7J0BLX1_9BACT</name>
<organism evidence="3 4">
    <name type="scientific">Desulfovibrio subterraneus</name>
    <dbReference type="NCBI Taxonomy" id="2718620"/>
    <lineage>
        <taxon>Bacteria</taxon>
        <taxon>Pseudomonadati</taxon>
        <taxon>Thermodesulfobacteriota</taxon>
        <taxon>Desulfovibrionia</taxon>
        <taxon>Desulfovibrionales</taxon>
        <taxon>Desulfovibrionaceae</taxon>
        <taxon>Desulfovibrio</taxon>
    </lineage>
</organism>
<feature type="transmembrane region" description="Helical" evidence="1">
    <location>
        <begin position="439"/>
        <end position="471"/>
    </location>
</feature>
<keyword evidence="1" id="KW-1133">Transmembrane helix</keyword>
<dbReference type="AlphaFoldDB" id="A0A7J0BLX1"/>
<evidence type="ECO:0000259" key="2">
    <source>
        <dbReference type="Pfam" id="PF10145"/>
    </source>
</evidence>
<comment type="caution">
    <text evidence="3">The sequence shown here is derived from an EMBL/GenBank/DDBJ whole genome shotgun (WGS) entry which is preliminary data.</text>
</comment>
<dbReference type="Proteomes" id="UP000503840">
    <property type="component" value="Unassembled WGS sequence"/>
</dbReference>
<keyword evidence="4" id="KW-1185">Reference proteome</keyword>
<keyword evidence="1" id="KW-0472">Membrane</keyword>
<proteinExistence type="predicted"/>
<accession>A0A7J0BLX1</accession>
<dbReference type="InterPro" id="IPR010090">
    <property type="entry name" value="Phage_tape_meas"/>
</dbReference>
<feature type="transmembrane region" description="Helical" evidence="1">
    <location>
        <begin position="381"/>
        <end position="402"/>
    </location>
</feature>
<dbReference type="EMBL" id="BLVO01000013">
    <property type="protein sequence ID" value="GFM34202.1"/>
    <property type="molecule type" value="Genomic_DNA"/>
</dbReference>
<sequence>MSTKLEKLMFAISLQDGVTGPVGKMQKQLDDLAGHARKSFVQIGTGAAGIWAAGQSMDYMLTPARQMNKALMEVSSLDVEPKALKTLNREALAFSIRFGESASAVASSAYDIQSSIAGLSGDELSRFTVSSNVLAKATKADAATITSYVGTMYGIFKNQANDMGKAKWVEQLTGQTATAVQMFKTTGQEMSSAFTSLGANATAAGIDVAEQMAIMGTLQSTMSGSEAGTKYKAFLSGVGNAQKALGLQFTDSNGHMLGMMDILGKIKGKYGDLSKVDDGDLLKKAFGSDEAVSLIKLLMADTKGLGASIDQLGKVQGMDKATQMASRMVDPFDRASAGVNALLTVIGQALLPSINPLVDGFTDVTATMVRWADMFPNLTRWVGYGIMLILGFGAVLGLASVASGVARISMFGLSTVMGPITGTLGLMRKAWALYSGAQWVANAAMWGFPGTWIVMALVALVAAVGAVIWWWDDLKAAFLDTSWGQAIMGVIDQVAGVFKWYFDMLGRMWGWVLEKVQAVQKFLGMDSGASAEVNAPAMLEAPRSASVPAGGVTQSISNAVSKNSSNSRTIQQVNITTSKPMDAQSMSEMAFMAAG</sequence>
<gene>
    <name evidence="3" type="ORF">DSM101010T_25670</name>
</gene>
<feature type="transmembrane region" description="Helical" evidence="1">
    <location>
        <begin position="408"/>
        <end position="427"/>
    </location>
</feature>
<evidence type="ECO:0000256" key="1">
    <source>
        <dbReference type="SAM" id="Phobius"/>
    </source>
</evidence>
<evidence type="ECO:0000313" key="3">
    <source>
        <dbReference type="EMBL" id="GFM34202.1"/>
    </source>
</evidence>
<dbReference type="Pfam" id="PF10145">
    <property type="entry name" value="PhageMin_Tail"/>
    <property type="match status" value="1"/>
</dbReference>